<dbReference type="InterPro" id="IPR052552">
    <property type="entry name" value="YeaO-like"/>
</dbReference>
<keyword evidence="2" id="KW-1185">Reference proteome</keyword>
<dbReference type="AlphaFoldDB" id="A0A9X1RYZ0"/>
<accession>A0A9X1RYZ0</accession>
<name>A0A9X1RYZ0_9MICO</name>
<organism evidence="1 2">
    <name type="scientific">Microbacterium tenebrionis</name>
    <dbReference type="NCBI Taxonomy" id="2830665"/>
    <lineage>
        <taxon>Bacteria</taxon>
        <taxon>Bacillati</taxon>
        <taxon>Actinomycetota</taxon>
        <taxon>Actinomycetes</taxon>
        <taxon>Micrococcales</taxon>
        <taxon>Microbacteriaceae</taxon>
        <taxon>Microbacterium</taxon>
    </lineage>
</organism>
<evidence type="ECO:0000313" key="2">
    <source>
        <dbReference type="Proteomes" id="UP001139289"/>
    </source>
</evidence>
<sequence>MQLRRKRAYDTAESSDGFRVLVDRLWPRGLSKERAAIDLWAKDTAPSPELRKAWHAASDDDWGTYADRYRAELDGESAAALDALAGELKMHDTVTLVYAAHDEKHNHAVILEQSLRALLP</sequence>
<proteinExistence type="predicted"/>
<dbReference type="Proteomes" id="UP001139289">
    <property type="component" value="Unassembled WGS sequence"/>
</dbReference>
<comment type="caution">
    <text evidence="1">The sequence shown here is derived from an EMBL/GenBank/DDBJ whole genome shotgun (WGS) entry which is preliminary data.</text>
</comment>
<reference evidence="1" key="1">
    <citation type="submission" date="2021-04" db="EMBL/GenBank/DDBJ databases">
        <title>Microbacterium tenobrionis sp. nov. and Microbacterium allomyrinae sp. nov., isolated from larvae of Tenobrio molitor and Allomyrina dichotoma, respectively.</title>
        <authorList>
            <person name="Lee S.D."/>
        </authorList>
    </citation>
    <scope>NUCLEOTIDE SEQUENCE</scope>
    <source>
        <strain evidence="1">YMB-B2</strain>
    </source>
</reference>
<dbReference type="EMBL" id="JAGTTM010000001">
    <property type="protein sequence ID" value="MCC2028184.1"/>
    <property type="molecule type" value="Genomic_DNA"/>
</dbReference>
<dbReference type="Pfam" id="PF22752">
    <property type="entry name" value="DUF488-N3i"/>
    <property type="match status" value="1"/>
</dbReference>
<evidence type="ECO:0000313" key="1">
    <source>
        <dbReference type="EMBL" id="MCC2028184.1"/>
    </source>
</evidence>
<gene>
    <name evidence="1" type="ORF">KEC56_01350</name>
</gene>
<protein>
    <submittedName>
        <fullName evidence="1">DUF488 family protein</fullName>
    </submittedName>
</protein>
<dbReference type="PANTHER" id="PTHR36849">
    <property type="entry name" value="CYTOPLASMIC PROTEIN-RELATED"/>
    <property type="match status" value="1"/>
</dbReference>
<dbReference type="PANTHER" id="PTHR36849:SF1">
    <property type="entry name" value="CYTOPLASMIC PROTEIN"/>
    <property type="match status" value="1"/>
</dbReference>
<dbReference type="RefSeq" id="WP_227529508.1">
    <property type="nucleotide sequence ID" value="NZ_JAGTTM010000001.1"/>
</dbReference>